<dbReference type="InterPro" id="IPR000719">
    <property type="entry name" value="Prot_kinase_dom"/>
</dbReference>
<comment type="subcellular location">
    <subcellularLocation>
        <location evidence="1">Membrane</location>
        <topology evidence="1">Single-pass type I membrane protein</topology>
    </subcellularLocation>
</comment>
<evidence type="ECO:0000256" key="2">
    <source>
        <dbReference type="ARBA" id="ARBA00022614"/>
    </source>
</evidence>
<dbReference type="PROSITE" id="PS50011">
    <property type="entry name" value="PROTEIN_KINASE_DOM"/>
    <property type="match status" value="1"/>
</dbReference>
<evidence type="ECO:0000256" key="7">
    <source>
        <dbReference type="SAM" id="Phobius"/>
    </source>
</evidence>
<dbReference type="Gene3D" id="1.10.510.10">
    <property type="entry name" value="Transferase(Phosphotransferase) domain 1"/>
    <property type="match status" value="2"/>
</dbReference>
<dbReference type="PANTHER" id="PTHR48006:SF73">
    <property type="entry name" value="PROTEIN KINASE DOMAIN-CONTAINING PROTEIN"/>
    <property type="match status" value="1"/>
</dbReference>
<dbReference type="GO" id="GO:0016301">
    <property type="term" value="F:kinase activity"/>
    <property type="evidence" value="ECO:0007669"/>
    <property type="project" value="UniProtKB-KW"/>
</dbReference>
<evidence type="ECO:0000256" key="6">
    <source>
        <dbReference type="ARBA" id="ARBA00023136"/>
    </source>
</evidence>
<dbReference type="Gene3D" id="3.30.200.20">
    <property type="entry name" value="Phosphorylase Kinase, domain 1"/>
    <property type="match status" value="1"/>
</dbReference>
<keyword evidence="3 7" id="KW-0812">Transmembrane</keyword>
<dbReference type="InterPro" id="IPR051824">
    <property type="entry name" value="LRR_Rcpt-Like_S/T_Kinase"/>
</dbReference>
<feature type="transmembrane region" description="Helical" evidence="7">
    <location>
        <begin position="359"/>
        <end position="384"/>
    </location>
</feature>
<evidence type="ECO:0000313" key="11">
    <source>
        <dbReference type="Proteomes" id="UP001604277"/>
    </source>
</evidence>
<keyword evidence="2" id="KW-0433">Leucine-rich repeat</keyword>
<evidence type="ECO:0000256" key="5">
    <source>
        <dbReference type="ARBA" id="ARBA00022989"/>
    </source>
</evidence>
<evidence type="ECO:0000313" key="10">
    <source>
        <dbReference type="EMBL" id="KAL2546790.1"/>
    </source>
</evidence>
<feature type="domain" description="Protein kinase" evidence="9">
    <location>
        <begin position="451"/>
        <end position="708"/>
    </location>
</feature>
<evidence type="ECO:0000256" key="4">
    <source>
        <dbReference type="ARBA" id="ARBA00022737"/>
    </source>
</evidence>
<dbReference type="Gene3D" id="3.80.10.10">
    <property type="entry name" value="Ribonuclease Inhibitor"/>
    <property type="match status" value="2"/>
</dbReference>
<reference evidence="11" key="1">
    <citation type="submission" date="2024-07" db="EMBL/GenBank/DDBJ databases">
        <title>Two chromosome-level genome assemblies of Korean endemic species Abeliophyllum distichum and Forsythia ovata (Oleaceae).</title>
        <authorList>
            <person name="Jang H."/>
        </authorList>
    </citation>
    <scope>NUCLEOTIDE SEQUENCE [LARGE SCALE GENOMIC DNA]</scope>
</reference>
<feature type="chain" id="PRO_5044857310" evidence="8">
    <location>
        <begin position="28"/>
        <end position="734"/>
    </location>
</feature>
<dbReference type="InterPro" id="IPR032675">
    <property type="entry name" value="LRR_dom_sf"/>
</dbReference>
<accession>A0ABD1WBD1</accession>
<keyword evidence="10" id="KW-0808">Transferase</keyword>
<keyword evidence="6 7" id="KW-0472">Membrane</keyword>
<dbReference type="GO" id="GO:0016020">
    <property type="term" value="C:membrane"/>
    <property type="evidence" value="ECO:0007669"/>
    <property type="project" value="UniProtKB-SubCell"/>
</dbReference>
<evidence type="ECO:0000256" key="8">
    <source>
        <dbReference type="SAM" id="SignalP"/>
    </source>
</evidence>
<keyword evidence="10" id="KW-0418">Kinase</keyword>
<proteinExistence type="predicted"/>
<keyword evidence="4" id="KW-0677">Repeat</keyword>
<keyword evidence="5 7" id="KW-1133">Transmembrane helix</keyword>
<dbReference type="InterPro" id="IPR011009">
    <property type="entry name" value="Kinase-like_dom_sf"/>
</dbReference>
<evidence type="ECO:0000256" key="3">
    <source>
        <dbReference type="ARBA" id="ARBA00022692"/>
    </source>
</evidence>
<keyword evidence="11" id="KW-1185">Reference proteome</keyword>
<dbReference type="Pfam" id="PF07714">
    <property type="entry name" value="PK_Tyr_Ser-Thr"/>
    <property type="match status" value="1"/>
</dbReference>
<dbReference type="AlphaFoldDB" id="A0ABD1WBD1"/>
<comment type="caution">
    <text evidence="10">The sequence shown here is derived from an EMBL/GenBank/DDBJ whole genome shotgun (WGS) entry which is preliminary data.</text>
</comment>
<gene>
    <name evidence="10" type="ORF">Fot_16023</name>
</gene>
<organism evidence="10 11">
    <name type="scientific">Forsythia ovata</name>
    <dbReference type="NCBI Taxonomy" id="205694"/>
    <lineage>
        <taxon>Eukaryota</taxon>
        <taxon>Viridiplantae</taxon>
        <taxon>Streptophyta</taxon>
        <taxon>Embryophyta</taxon>
        <taxon>Tracheophyta</taxon>
        <taxon>Spermatophyta</taxon>
        <taxon>Magnoliopsida</taxon>
        <taxon>eudicotyledons</taxon>
        <taxon>Gunneridae</taxon>
        <taxon>Pentapetalae</taxon>
        <taxon>asterids</taxon>
        <taxon>lamiids</taxon>
        <taxon>Lamiales</taxon>
        <taxon>Oleaceae</taxon>
        <taxon>Forsythieae</taxon>
        <taxon>Forsythia</taxon>
    </lineage>
</organism>
<dbReference type="SUPFAM" id="SSF52058">
    <property type="entry name" value="L domain-like"/>
    <property type="match status" value="1"/>
</dbReference>
<dbReference type="SUPFAM" id="SSF56112">
    <property type="entry name" value="Protein kinase-like (PK-like)"/>
    <property type="match status" value="1"/>
</dbReference>
<keyword evidence="8" id="KW-0732">Signal</keyword>
<dbReference type="Pfam" id="PF00560">
    <property type="entry name" value="LRR_1"/>
    <property type="match status" value="2"/>
</dbReference>
<feature type="signal peptide" evidence="8">
    <location>
        <begin position="1"/>
        <end position="27"/>
    </location>
</feature>
<protein>
    <submittedName>
        <fullName evidence="10">Leucine-rich repeat protein kinase family protein</fullName>
    </submittedName>
</protein>
<sequence length="734" mass="81487">MENSWIHSTFLVFGVLFFLLYVSVSNAQLAPAESRILFQVQQLLEFPPVLQTWNNWTSFCYLPQTPFLVIVCSNNHIIELTIVGNKSSPSQIPKLSPGTFTVSQQTLSAKFSIDSFFTVLTKLSNLQKLSLVSLGLWGPLPDKVNRFQSLSVLNFSSNFIYGSIPPSIANFQNLRSLVFSNNLLNGSVPALKGLEVLEELDLSNNHLGPKFPSLGNSLIRVALGNNSLRSEIPRNFKTFDRLQILSIPSCKLIGPIPSFLFSLPSILYINLAKNQFSGALSTNVSCNGDLTFVDISNNLLIGNLPSCLGSNTKDKTVISTSNCLSNTTTKYQLPYTFCHKEALAVQLPTRNRENSTLKLGILLGIIGGIIAILGAFGFLILAIFRMVQQNRANDYKCESFVIEKTSVRGSPIRNGSKLMDHVPLSMQLTSLGLPPYHVFTLEEMEDATNNFDPSNLVGGGLQGQVYKGRLRDGSVVLVKCLKLKQKHSPQALQQHMQAISKLRHRHLVSVLGHCIVTYQDHPNTASTVFIVLENIYNGSLRDLLSDWRKREVLKWPQRMTITMGIARGIQYLHTGGVQGNDLKTETILLDESLTAKISNYNLALLCKRAAEGPENPEKDDIYRLGVILIEVITGRPINSQSELDDLKLEVERRLAESPSELRGLIDPSIRGTFAYESLKTVVQITMNCLCKDSSKRPSVEDVIWHMQYSVQVQEGWTGSGNLSGNLSRNLENSQ</sequence>
<name>A0ABD1WBD1_9LAMI</name>
<dbReference type="InterPro" id="IPR001611">
    <property type="entry name" value="Leu-rich_rpt"/>
</dbReference>
<evidence type="ECO:0000256" key="1">
    <source>
        <dbReference type="ARBA" id="ARBA00004479"/>
    </source>
</evidence>
<dbReference type="FunFam" id="3.80.10.10:FF:000673">
    <property type="entry name" value="Probable LRR receptor-like serine/threonine-protein kinase At2g02780"/>
    <property type="match status" value="1"/>
</dbReference>
<dbReference type="InterPro" id="IPR001245">
    <property type="entry name" value="Ser-Thr/Tyr_kinase_cat_dom"/>
</dbReference>
<dbReference type="Proteomes" id="UP001604277">
    <property type="component" value="Unassembled WGS sequence"/>
</dbReference>
<evidence type="ECO:0000259" key="9">
    <source>
        <dbReference type="PROSITE" id="PS50011"/>
    </source>
</evidence>
<dbReference type="PANTHER" id="PTHR48006">
    <property type="entry name" value="LEUCINE-RICH REPEAT-CONTAINING PROTEIN DDB_G0281931-RELATED"/>
    <property type="match status" value="1"/>
</dbReference>
<dbReference type="EMBL" id="JBFOLJ010000004">
    <property type="protein sequence ID" value="KAL2546790.1"/>
    <property type="molecule type" value="Genomic_DNA"/>
</dbReference>